<feature type="domain" description="Transposase IS66 C-terminal" evidence="2">
    <location>
        <begin position="258"/>
        <end position="294"/>
    </location>
</feature>
<dbReference type="Pfam" id="PF03050">
    <property type="entry name" value="DDE_Tnp_IS66"/>
    <property type="match status" value="1"/>
</dbReference>
<accession>K9DL36</accession>
<dbReference type="EMBL" id="AGZI01000072">
    <property type="protein sequence ID" value="EKU79497.1"/>
    <property type="molecule type" value="Genomic_DNA"/>
</dbReference>
<dbReference type="OrthoDB" id="9794514at2"/>
<dbReference type="PATRIC" id="fig|883126.3.peg.5287"/>
<dbReference type="Pfam" id="PF13817">
    <property type="entry name" value="DDE_Tnp_IS66_C"/>
    <property type="match status" value="1"/>
</dbReference>
<dbReference type="NCBIfam" id="NF033517">
    <property type="entry name" value="transpos_IS66"/>
    <property type="match status" value="1"/>
</dbReference>
<dbReference type="InterPro" id="IPR039552">
    <property type="entry name" value="IS66_C"/>
</dbReference>
<reference evidence="3 4" key="1">
    <citation type="submission" date="2012-09" db="EMBL/GenBank/DDBJ databases">
        <title>The Genome Sequence of Massilia timonae CCUG 45783.</title>
        <authorList>
            <consortium name="The Broad Institute Genome Sequencing Platform"/>
            <person name="Earl A."/>
            <person name="Ward D."/>
            <person name="Feldgarden M."/>
            <person name="Gevers D."/>
            <person name="Huys G."/>
            <person name="Walker B."/>
            <person name="Young S.K."/>
            <person name="Zeng Q."/>
            <person name="Gargeya S."/>
            <person name="Fitzgerald M."/>
            <person name="Haas B."/>
            <person name="Abouelleil A."/>
            <person name="Alvarado L."/>
            <person name="Arachchi H.M."/>
            <person name="Berlin A.M."/>
            <person name="Chapman S.B."/>
            <person name="Goldberg J."/>
            <person name="Griggs A."/>
            <person name="Gujja S."/>
            <person name="Hansen M."/>
            <person name="Howarth C."/>
            <person name="Imamovic A."/>
            <person name="Larimer J."/>
            <person name="McCowen C."/>
            <person name="Montmayeur A."/>
            <person name="Murphy C."/>
            <person name="Neiman D."/>
            <person name="Pearson M."/>
            <person name="Priest M."/>
            <person name="Roberts A."/>
            <person name="Saif S."/>
            <person name="Shea T."/>
            <person name="Sisk P."/>
            <person name="Sykes S."/>
            <person name="Wortman J."/>
            <person name="Nusbaum C."/>
            <person name="Birren B."/>
        </authorList>
    </citation>
    <scope>NUCLEOTIDE SEQUENCE [LARGE SCALE GENOMIC DNA]</scope>
    <source>
        <strain evidence="3 4">CCUG 45783</strain>
    </source>
</reference>
<evidence type="ECO:0000313" key="3">
    <source>
        <dbReference type="EMBL" id="EKU79497.1"/>
    </source>
</evidence>
<evidence type="ECO:0000313" key="4">
    <source>
        <dbReference type="Proteomes" id="UP000009874"/>
    </source>
</evidence>
<gene>
    <name evidence="3" type="ORF">HMPREF9710_05226</name>
</gene>
<dbReference type="RefSeq" id="WP_005671583.1">
    <property type="nucleotide sequence ID" value="NZ_JH992931.1"/>
</dbReference>
<sequence length="301" mass="33267">QGVPLARSTLAQWIGRIGVALQPLAERLSELLRQRSCLHADETPVRQLDPGSGKTRQAYLWAYRSGTWEDGPPIVVFDYQESRAGKHARDFLQDWRGHLMVDDYAGYKALFANGPTELACLAHIRRKFFDLHAASSSPVADEALRRIAQLYAIEQDGADTTPSERLDLRQARAVPALADLHAWLLSMQRTVAIGSGTGKAIEHSLKRWNALVRYADSGILPIDNNPVENAIRPIAIGKKNWLFAGSERAGRRAAVIQSLFATAKLNGLDPARWLAETLEKLPTCPNSRIDSLLPFSDSTLA</sequence>
<keyword evidence="4" id="KW-1185">Reference proteome</keyword>
<proteinExistence type="predicted"/>
<evidence type="ECO:0000259" key="1">
    <source>
        <dbReference type="Pfam" id="PF03050"/>
    </source>
</evidence>
<comment type="caution">
    <text evidence="3">The sequence shown here is derived from an EMBL/GenBank/DDBJ whole genome shotgun (WGS) entry which is preliminary data.</text>
</comment>
<dbReference type="HOGENOM" id="CLU_922917_0_0_4"/>
<dbReference type="InterPro" id="IPR052344">
    <property type="entry name" value="Transposase-related"/>
</dbReference>
<organism evidence="3 4">
    <name type="scientific">Massilia timonae CCUG 45783</name>
    <dbReference type="NCBI Taxonomy" id="883126"/>
    <lineage>
        <taxon>Bacteria</taxon>
        <taxon>Pseudomonadati</taxon>
        <taxon>Pseudomonadota</taxon>
        <taxon>Betaproteobacteria</taxon>
        <taxon>Burkholderiales</taxon>
        <taxon>Oxalobacteraceae</taxon>
        <taxon>Telluria group</taxon>
        <taxon>Massilia</taxon>
    </lineage>
</organism>
<feature type="non-terminal residue" evidence="3">
    <location>
        <position position="1"/>
    </location>
</feature>
<dbReference type="PANTHER" id="PTHR33678">
    <property type="entry name" value="BLL1576 PROTEIN"/>
    <property type="match status" value="1"/>
</dbReference>
<feature type="domain" description="Transposase IS66 central" evidence="1">
    <location>
        <begin position="1"/>
        <end position="251"/>
    </location>
</feature>
<protein>
    <submittedName>
        <fullName evidence="3">Uncharacterized protein</fullName>
    </submittedName>
</protein>
<evidence type="ECO:0000259" key="2">
    <source>
        <dbReference type="Pfam" id="PF13817"/>
    </source>
</evidence>
<dbReference type="PANTHER" id="PTHR33678:SF1">
    <property type="entry name" value="BLL1576 PROTEIN"/>
    <property type="match status" value="1"/>
</dbReference>
<dbReference type="AlphaFoldDB" id="K9DL36"/>
<dbReference type="InterPro" id="IPR004291">
    <property type="entry name" value="Transposase_IS66_central"/>
</dbReference>
<name>K9DL36_9BURK</name>
<dbReference type="Proteomes" id="UP000009874">
    <property type="component" value="Unassembled WGS sequence"/>
</dbReference>